<sequence>MKIFTHTAFTLTYLFICLILTQNSIAQTISNKNQLSEASRTYGYLLGQDYTLNRISIEHPELETHVIQVKGEFNYKFSNAKERISIALKDALQQSYSTYENKLTSQLDSVLGKQILTRETSIAFIKEVLDRSKGHIPSPIIETLLIYQYNNGGEEFLDNYTYTFKTKGHAKSKGTDWKIKIPRSWKALEAERPNIIQKFTSENGYGNYTIILMVKDLPLHKGYKASEKELLETFSLSNAKGMIPEGSTFISHKRVVIDNQPGMVIESSHTEKRLDLEIRFRMIQYVFIYKNQMYITQGMIAQKSSDMTLEQLSTRFSPLFRLIINSLVLNAQY</sequence>
<dbReference type="EMBL" id="JACHGG010000003">
    <property type="protein sequence ID" value="MBB6059465.1"/>
    <property type="molecule type" value="Genomic_DNA"/>
</dbReference>
<reference evidence="1 2" key="1">
    <citation type="submission" date="2020-08" db="EMBL/GenBank/DDBJ databases">
        <title>Genomic Encyclopedia of Type Strains, Phase IV (KMG-IV): sequencing the most valuable type-strain genomes for metagenomic binning, comparative biology and taxonomic classification.</title>
        <authorList>
            <person name="Goeker M."/>
        </authorList>
    </citation>
    <scope>NUCLEOTIDE SEQUENCE [LARGE SCALE GENOMIC DNA]</scope>
    <source>
        <strain evidence="1 2">DSM 26718</strain>
    </source>
</reference>
<protein>
    <submittedName>
        <fullName evidence="1">Uncharacterized protein</fullName>
    </submittedName>
</protein>
<dbReference type="RefSeq" id="WP_183404050.1">
    <property type="nucleotide sequence ID" value="NZ_JACHGG010000003.1"/>
</dbReference>
<accession>A0A7W9WCG3</accession>
<dbReference type="AlphaFoldDB" id="A0A7W9WCG3"/>
<keyword evidence="2" id="KW-1185">Reference proteome</keyword>
<organism evidence="1 2">
    <name type="scientific">Hymenobacter luteus</name>
    <dbReference type="NCBI Taxonomy" id="1411122"/>
    <lineage>
        <taxon>Bacteria</taxon>
        <taxon>Pseudomonadati</taxon>
        <taxon>Bacteroidota</taxon>
        <taxon>Cytophagia</taxon>
        <taxon>Cytophagales</taxon>
        <taxon>Hymenobacteraceae</taxon>
        <taxon>Hymenobacter</taxon>
    </lineage>
</organism>
<dbReference type="Proteomes" id="UP000532746">
    <property type="component" value="Unassembled WGS sequence"/>
</dbReference>
<comment type="caution">
    <text evidence="1">The sequence shown here is derived from an EMBL/GenBank/DDBJ whole genome shotgun (WGS) entry which is preliminary data.</text>
</comment>
<evidence type="ECO:0000313" key="1">
    <source>
        <dbReference type="EMBL" id="MBB6059465.1"/>
    </source>
</evidence>
<evidence type="ECO:0000313" key="2">
    <source>
        <dbReference type="Proteomes" id="UP000532746"/>
    </source>
</evidence>
<gene>
    <name evidence="1" type="ORF">HNQ93_002325</name>
</gene>
<name>A0A7W9WCG3_9BACT</name>
<proteinExistence type="predicted"/>